<evidence type="ECO:0000259" key="4">
    <source>
        <dbReference type="PROSITE" id="PS50943"/>
    </source>
</evidence>
<dbReference type="Pfam" id="PF01381">
    <property type="entry name" value="HTH_3"/>
    <property type="match status" value="1"/>
</dbReference>
<dbReference type="EMBL" id="FOVJ01000001">
    <property type="protein sequence ID" value="SFN24943.1"/>
    <property type="molecule type" value="Genomic_DNA"/>
</dbReference>
<dbReference type="GO" id="GO:0003700">
    <property type="term" value="F:DNA-binding transcription factor activity"/>
    <property type="evidence" value="ECO:0007669"/>
    <property type="project" value="TreeGrafter"/>
</dbReference>
<evidence type="ECO:0000313" key="6">
    <source>
        <dbReference type="Proteomes" id="UP000183107"/>
    </source>
</evidence>
<keyword evidence="1" id="KW-0805">Transcription regulation</keyword>
<keyword evidence="2" id="KW-0238">DNA-binding</keyword>
<dbReference type="InterPro" id="IPR001387">
    <property type="entry name" value="Cro/C1-type_HTH"/>
</dbReference>
<dbReference type="Gene3D" id="1.10.260.40">
    <property type="entry name" value="lambda repressor-like DNA-binding domains"/>
    <property type="match status" value="1"/>
</dbReference>
<evidence type="ECO:0000256" key="2">
    <source>
        <dbReference type="ARBA" id="ARBA00023125"/>
    </source>
</evidence>
<dbReference type="SUPFAM" id="SSF47413">
    <property type="entry name" value="lambda repressor-like DNA-binding domains"/>
    <property type="match status" value="1"/>
</dbReference>
<keyword evidence="3" id="KW-0804">Transcription</keyword>
<protein>
    <submittedName>
        <fullName evidence="5">Helix-turn-helix</fullName>
    </submittedName>
</protein>
<gene>
    <name evidence="5" type="ORF">SAMN05216386_0117</name>
</gene>
<dbReference type="PANTHER" id="PTHR46797">
    <property type="entry name" value="HTH-TYPE TRANSCRIPTIONAL REGULATOR"/>
    <property type="match status" value="1"/>
</dbReference>
<name>A0A1I4XHG8_9PROT</name>
<dbReference type="InterPro" id="IPR010982">
    <property type="entry name" value="Lambda_DNA-bd_dom_sf"/>
</dbReference>
<keyword evidence="6" id="KW-1185">Reference proteome</keyword>
<evidence type="ECO:0000256" key="3">
    <source>
        <dbReference type="ARBA" id="ARBA00023163"/>
    </source>
</evidence>
<dbReference type="CDD" id="cd00093">
    <property type="entry name" value="HTH_XRE"/>
    <property type="match status" value="1"/>
</dbReference>
<proteinExistence type="predicted"/>
<dbReference type="PANTHER" id="PTHR46797:SF23">
    <property type="entry name" value="HTH-TYPE TRANSCRIPTIONAL REGULATOR SUTR"/>
    <property type="match status" value="1"/>
</dbReference>
<dbReference type="AlphaFoldDB" id="A0A1I4XHG8"/>
<accession>A0A1I4XHG8</accession>
<dbReference type="Proteomes" id="UP000183107">
    <property type="component" value="Unassembled WGS sequence"/>
</dbReference>
<sequence>MVPSKRDKGQFAENVSRRACLELHRRLNDTHSVPYVSYEVLYAYEVSEKLFRMKKPIQKTAHLTARQIFARNVRRYRRINDISQEQLALMAGMSRSYVSGVEREERNVSIDNMGRMADVLGVALKDLLDPALFEQVEKR</sequence>
<dbReference type="PROSITE" id="PS50943">
    <property type="entry name" value="HTH_CROC1"/>
    <property type="match status" value="1"/>
</dbReference>
<dbReference type="GO" id="GO:0005829">
    <property type="term" value="C:cytosol"/>
    <property type="evidence" value="ECO:0007669"/>
    <property type="project" value="TreeGrafter"/>
</dbReference>
<dbReference type="SMART" id="SM00530">
    <property type="entry name" value="HTH_XRE"/>
    <property type="match status" value="1"/>
</dbReference>
<organism evidence="5 6">
    <name type="scientific">Nitrosospira briensis</name>
    <dbReference type="NCBI Taxonomy" id="35799"/>
    <lineage>
        <taxon>Bacteria</taxon>
        <taxon>Pseudomonadati</taxon>
        <taxon>Pseudomonadota</taxon>
        <taxon>Betaproteobacteria</taxon>
        <taxon>Nitrosomonadales</taxon>
        <taxon>Nitrosomonadaceae</taxon>
        <taxon>Nitrosospira</taxon>
    </lineage>
</organism>
<evidence type="ECO:0000313" key="5">
    <source>
        <dbReference type="EMBL" id="SFN24943.1"/>
    </source>
</evidence>
<dbReference type="InterPro" id="IPR050807">
    <property type="entry name" value="TransReg_Diox_bact_type"/>
</dbReference>
<feature type="domain" description="HTH cro/C1-type" evidence="4">
    <location>
        <begin position="73"/>
        <end position="127"/>
    </location>
</feature>
<dbReference type="GO" id="GO:0003677">
    <property type="term" value="F:DNA binding"/>
    <property type="evidence" value="ECO:0007669"/>
    <property type="project" value="UniProtKB-KW"/>
</dbReference>
<reference evidence="6" key="1">
    <citation type="submission" date="2016-10" db="EMBL/GenBank/DDBJ databases">
        <authorList>
            <person name="Varghese N."/>
        </authorList>
    </citation>
    <scope>NUCLEOTIDE SEQUENCE [LARGE SCALE GENOMIC DNA]</scope>
    <source>
        <strain evidence="6">Nsp8</strain>
    </source>
</reference>
<evidence type="ECO:0000256" key="1">
    <source>
        <dbReference type="ARBA" id="ARBA00023015"/>
    </source>
</evidence>